<dbReference type="InterPro" id="IPR021338">
    <property type="entry name" value="DUF2953"/>
</dbReference>
<protein>
    <submittedName>
        <fullName evidence="2">DUF2953 domain-containing protein</fullName>
    </submittedName>
</protein>
<evidence type="ECO:0000313" key="2">
    <source>
        <dbReference type="EMBL" id="HIS64739.1"/>
    </source>
</evidence>
<dbReference type="AlphaFoldDB" id="A0A9D1F9B5"/>
<evidence type="ECO:0000313" key="3">
    <source>
        <dbReference type="Proteomes" id="UP000886741"/>
    </source>
</evidence>
<reference evidence="2" key="2">
    <citation type="journal article" date="2021" name="PeerJ">
        <title>Extensive microbial diversity within the chicken gut microbiome revealed by metagenomics and culture.</title>
        <authorList>
            <person name="Gilroy R."/>
            <person name="Ravi A."/>
            <person name="Getino M."/>
            <person name="Pursley I."/>
            <person name="Horton D.L."/>
            <person name="Alikhan N.F."/>
            <person name="Baker D."/>
            <person name="Gharbi K."/>
            <person name="Hall N."/>
            <person name="Watson M."/>
            <person name="Adriaenssens E.M."/>
            <person name="Foster-Nyarko E."/>
            <person name="Jarju S."/>
            <person name="Secka A."/>
            <person name="Antonio M."/>
            <person name="Oren A."/>
            <person name="Chaudhuri R.R."/>
            <person name="La Ragione R."/>
            <person name="Hildebrand F."/>
            <person name="Pallen M.J."/>
        </authorList>
    </citation>
    <scope>NUCLEOTIDE SEQUENCE</scope>
    <source>
        <strain evidence="2">ChiBcec16-1751</strain>
    </source>
</reference>
<proteinExistence type="predicted"/>
<comment type="caution">
    <text evidence="2">The sequence shown here is derived from an EMBL/GenBank/DDBJ whole genome shotgun (WGS) entry which is preliminary data.</text>
</comment>
<feature type="compositionally biased region" description="Basic residues" evidence="1">
    <location>
        <begin position="50"/>
        <end position="63"/>
    </location>
</feature>
<gene>
    <name evidence="2" type="ORF">IAA83_05125</name>
</gene>
<name>A0A9D1F9B5_9FIRM</name>
<reference evidence="2" key="1">
    <citation type="submission" date="2020-10" db="EMBL/GenBank/DDBJ databases">
        <authorList>
            <person name="Gilroy R."/>
        </authorList>
    </citation>
    <scope>NUCLEOTIDE SEQUENCE</scope>
    <source>
        <strain evidence="2">ChiBcec16-1751</strain>
    </source>
</reference>
<dbReference type="Proteomes" id="UP000886741">
    <property type="component" value="Unassembled WGS sequence"/>
</dbReference>
<dbReference type="Pfam" id="PF11167">
    <property type="entry name" value="DUF2953"/>
    <property type="match status" value="1"/>
</dbReference>
<organism evidence="2 3">
    <name type="scientific">Candidatus Avoscillospira avistercoris</name>
    <dbReference type="NCBI Taxonomy" id="2840707"/>
    <lineage>
        <taxon>Bacteria</taxon>
        <taxon>Bacillati</taxon>
        <taxon>Bacillota</taxon>
        <taxon>Clostridia</taxon>
        <taxon>Eubacteriales</taxon>
        <taxon>Oscillospiraceae</taxon>
        <taxon>Oscillospiraceae incertae sedis</taxon>
        <taxon>Candidatus Avoscillospira</taxon>
    </lineage>
</organism>
<evidence type="ECO:0000256" key="1">
    <source>
        <dbReference type="SAM" id="MobiDB-lite"/>
    </source>
</evidence>
<dbReference type="EMBL" id="DVJJ01000078">
    <property type="protein sequence ID" value="HIS64739.1"/>
    <property type="molecule type" value="Genomic_DNA"/>
</dbReference>
<feature type="region of interest" description="Disordered" evidence="1">
    <location>
        <begin position="45"/>
        <end position="77"/>
    </location>
</feature>
<sequence>MIAAVTAALVLLILALPLGVWFRYDDGTLEAAASVGPVTVFRYPMEPRRQKPKKPPKPKKARRKDPDQPPEPKKKGKFPWKLLKPLLSILMDLLGKMRRKFLVSELYLCVRCGGKDAAHTALQYGKAWALIGSLDPVLHNCFRIANRQAEVLCDYHSDRLRLLLEMRVTLRVGTALWLGLQALCRLIPVFLQYKKKAVQ</sequence>
<accession>A0A9D1F9B5</accession>
<feature type="compositionally biased region" description="Basic and acidic residues" evidence="1">
    <location>
        <begin position="64"/>
        <end position="73"/>
    </location>
</feature>